<dbReference type="Pfam" id="PF00753">
    <property type="entry name" value="Lactamase_B"/>
    <property type="match status" value="1"/>
</dbReference>
<dbReference type="InterPro" id="IPR050855">
    <property type="entry name" value="NDM-1-like"/>
</dbReference>
<dbReference type="PANTHER" id="PTHR42951:SF4">
    <property type="entry name" value="ACYL-COENZYME A THIOESTERASE MBLAC2"/>
    <property type="match status" value="1"/>
</dbReference>
<protein>
    <submittedName>
        <fullName evidence="2">MBL fold metallo-hydrolase</fullName>
    </submittedName>
</protein>
<dbReference type="Proteomes" id="UP001499854">
    <property type="component" value="Unassembled WGS sequence"/>
</dbReference>
<dbReference type="RefSeq" id="WP_344657092.1">
    <property type="nucleotide sequence ID" value="NZ_BAAAQM010000011.1"/>
</dbReference>
<evidence type="ECO:0000313" key="2">
    <source>
        <dbReference type="EMBL" id="GAA1965969.1"/>
    </source>
</evidence>
<dbReference type="EMBL" id="BAAAQM010000011">
    <property type="protein sequence ID" value="GAA1965969.1"/>
    <property type="molecule type" value="Genomic_DNA"/>
</dbReference>
<reference evidence="2 3" key="1">
    <citation type="journal article" date="2019" name="Int. J. Syst. Evol. Microbiol.">
        <title>The Global Catalogue of Microorganisms (GCM) 10K type strain sequencing project: providing services to taxonomists for standard genome sequencing and annotation.</title>
        <authorList>
            <consortium name="The Broad Institute Genomics Platform"/>
            <consortium name="The Broad Institute Genome Sequencing Center for Infectious Disease"/>
            <person name="Wu L."/>
            <person name="Ma J."/>
        </authorList>
    </citation>
    <scope>NUCLEOTIDE SEQUENCE [LARGE SCALE GENOMIC DNA]</scope>
    <source>
        <strain evidence="2 3">JCM 16013</strain>
    </source>
</reference>
<evidence type="ECO:0000259" key="1">
    <source>
        <dbReference type="SMART" id="SM00849"/>
    </source>
</evidence>
<dbReference type="InterPro" id="IPR001279">
    <property type="entry name" value="Metallo-B-lactamas"/>
</dbReference>
<dbReference type="CDD" id="cd16282">
    <property type="entry name" value="metallo-hydrolase-like_MBL-fold"/>
    <property type="match status" value="1"/>
</dbReference>
<feature type="domain" description="Metallo-beta-lactamase" evidence="1">
    <location>
        <begin position="36"/>
        <end position="219"/>
    </location>
</feature>
<organism evidence="2 3">
    <name type="scientific">Catenulispora subtropica</name>
    <dbReference type="NCBI Taxonomy" id="450798"/>
    <lineage>
        <taxon>Bacteria</taxon>
        <taxon>Bacillati</taxon>
        <taxon>Actinomycetota</taxon>
        <taxon>Actinomycetes</taxon>
        <taxon>Catenulisporales</taxon>
        <taxon>Catenulisporaceae</taxon>
        <taxon>Catenulispora</taxon>
    </lineage>
</organism>
<gene>
    <name evidence="2" type="ORF">GCM10009838_24540</name>
</gene>
<accession>A0ABN2RA87</accession>
<dbReference type="SMART" id="SM00849">
    <property type="entry name" value="Lactamase_B"/>
    <property type="match status" value="1"/>
</dbReference>
<name>A0ABN2RA87_9ACTN</name>
<evidence type="ECO:0000313" key="3">
    <source>
        <dbReference type="Proteomes" id="UP001499854"/>
    </source>
</evidence>
<sequence length="315" mass="33481">MSSSHPHDDSMPPGKAVEVADGVFAFIQPDGSWWINNTAFLVGGQGVISVDSCSTERRTREYLAAIRTVTDRPIRALVNTHHHGDHTNGNHLLAPAAVIGHEAMREAMIETGLPGPAYNAVWGDVPWGELELEPPFVTFEDRIALHVDGMRCEVANAGTAAHTVSDSYVWIPDHSVLISGDLLFNGGTPFLLMGSVAGAIDVLENRIKPLGARTVVPGHGGICGPEVIDDVLAYLRHVQAVAEQGREAGLTPLEAAREIGPGEFEGLLDSERLVGNLHRAYAELDGAAPGAAIDLFAALIDMVAYNGGKPLRCLA</sequence>
<dbReference type="InterPro" id="IPR036866">
    <property type="entry name" value="RibonucZ/Hydroxyglut_hydro"/>
</dbReference>
<keyword evidence="3" id="KW-1185">Reference proteome</keyword>
<comment type="caution">
    <text evidence="2">The sequence shown here is derived from an EMBL/GenBank/DDBJ whole genome shotgun (WGS) entry which is preliminary data.</text>
</comment>
<dbReference type="PANTHER" id="PTHR42951">
    <property type="entry name" value="METALLO-BETA-LACTAMASE DOMAIN-CONTAINING"/>
    <property type="match status" value="1"/>
</dbReference>
<dbReference type="SUPFAM" id="SSF56281">
    <property type="entry name" value="Metallo-hydrolase/oxidoreductase"/>
    <property type="match status" value="1"/>
</dbReference>
<dbReference type="Gene3D" id="3.60.15.10">
    <property type="entry name" value="Ribonuclease Z/Hydroxyacylglutathione hydrolase-like"/>
    <property type="match status" value="1"/>
</dbReference>
<proteinExistence type="predicted"/>